<sequence length="282" mass="31615">MLGPKQDQQVQGDGTAIQATGDVHVEKHYHGLQVTEVRELTQLFLERQLPALRDEALRVMHENTQEFVELVVARLARTDKVTHEAFSKPDAQVCFNEALKGSAEKGEDIDLDMLADMVIGRLEAAGDPLLKLVYENSVRVFPRLTDNHIAFLAFNIWMHNVEQRNLRSMADLERFCTVIQPVVAKGLDLSEVSREYLGSLGLITQNLVASDDSGMALIRRKHSFVPENMDEISAQAPTLFSLMAIWRDKNYSTSFPNATGKLIGLLALQKVLGKFDMGIFIH</sequence>
<evidence type="ECO:0000313" key="1">
    <source>
        <dbReference type="EMBL" id="BBT16245.1"/>
    </source>
</evidence>
<dbReference type="Proteomes" id="UP000515591">
    <property type="component" value="Chromosome"/>
</dbReference>
<dbReference type="AlphaFoldDB" id="A0A6S5RTP7"/>
<organism evidence="1 2">
    <name type="scientific">Metapseudomonas otitidis</name>
    <dbReference type="NCBI Taxonomy" id="319939"/>
    <lineage>
        <taxon>Bacteria</taxon>
        <taxon>Pseudomonadati</taxon>
        <taxon>Pseudomonadota</taxon>
        <taxon>Gammaproteobacteria</taxon>
        <taxon>Pseudomonadales</taxon>
        <taxon>Pseudomonadaceae</taxon>
        <taxon>Metapseudomonas</taxon>
    </lineage>
</organism>
<dbReference type="EMBL" id="AP022213">
    <property type="protein sequence ID" value="BBT16245.1"/>
    <property type="molecule type" value="Genomic_DNA"/>
</dbReference>
<evidence type="ECO:0000313" key="2">
    <source>
        <dbReference type="Proteomes" id="UP000515591"/>
    </source>
</evidence>
<dbReference type="InterPro" id="IPR053773">
    <property type="entry name" value="Vpar_1526-like"/>
</dbReference>
<protein>
    <submittedName>
        <fullName evidence="1">Uncharacterized protein</fullName>
    </submittedName>
</protein>
<gene>
    <name evidence="1" type="ORF">WP8S17C03_22940</name>
</gene>
<proteinExistence type="predicted"/>
<dbReference type="RefSeq" id="WP_182852436.1">
    <property type="nucleotide sequence ID" value="NZ_AP022213.1"/>
</dbReference>
<name>A0A6S5RTP7_9GAMM</name>
<dbReference type="NCBIfam" id="NF045477">
    <property type="entry name" value="LPO_1073_dom"/>
    <property type="match status" value="1"/>
</dbReference>
<reference evidence="1 2" key="1">
    <citation type="submission" date="2019-12" db="EMBL/GenBank/DDBJ databases">
        <title>complete genome sequences of Pseudomonas otitidis str. WP8-S17-CRE-03 isolated from wastewater treatment plant effluent.</title>
        <authorList>
            <person name="Sekizuka T."/>
            <person name="Itokawa K."/>
            <person name="Yatsu K."/>
            <person name="Inamine Y."/>
            <person name="Kuroda M."/>
        </authorList>
    </citation>
    <scope>NUCLEOTIDE SEQUENCE [LARGE SCALE GENOMIC DNA]</scope>
    <source>
        <strain evidence="1 2">WP8-S17-CRE-03</strain>
    </source>
</reference>
<accession>A0A6S5RTP7</accession>